<accession>A0ABV4DEI0</accession>
<feature type="domain" description="Fungal lipase-type" evidence="1">
    <location>
        <begin position="169"/>
        <end position="263"/>
    </location>
</feature>
<name>A0ABV4DEI0_9LACT</name>
<dbReference type="Gene3D" id="3.40.50.1820">
    <property type="entry name" value="alpha/beta hydrolase"/>
    <property type="match status" value="1"/>
</dbReference>
<organism evidence="2 3">
    <name type="scientific">Lactococcus muris</name>
    <dbReference type="NCBI Taxonomy" id="2941330"/>
    <lineage>
        <taxon>Bacteria</taxon>
        <taxon>Bacillati</taxon>
        <taxon>Bacillota</taxon>
        <taxon>Bacilli</taxon>
        <taxon>Lactobacillales</taxon>
        <taxon>Streptococcaceae</taxon>
        <taxon>Lactococcus</taxon>
    </lineage>
</organism>
<evidence type="ECO:0000259" key="1">
    <source>
        <dbReference type="Pfam" id="PF01764"/>
    </source>
</evidence>
<comment type="caution">
    <text evidence="2">The sequence shown here is derived from an EMBL/GenBank/DDBJ whole genome shotgun (WGS) entry which is preliminary data.</text>
</comment>
<reference evidence="2 3" key="1">
    <citation type="submission" date="2024-03" db="EMBL/GenBank/DDBJ databases">
        <title>Mouse gut bacterial collection (mGBC) of GemPharmatech.</title>
        <authorList>
            <person name="He Y."/>
            <person name="Dong L."/>
            <person name="Wu D."/>
            <person name="Gao X."/>
            <person name="Lin Z."/>
        </authorList>
    </citation>
    <scope>NUCLEOTIDE SEQUENCE [LARGE SCALE GENOMIC DNA]</scope>
    <source>
        <strain evidence="2 3">20-218</strain>
    </source>
</reference>
<dbReference type="InterPro" id="IPR029058">
    <property type="entry name" value="AB_hydrolase_fold"/>
</dbReference>
<dbReference type="InterPro" id="IPR002921">
    <property type="entry name" value="Fungal_lipase-type"/>
</dbReference>
<evidence type="ECO:0000313" key="3">
    <source>
        <dbReference type="Proteomes" id="UP001565242"/>
    </source>
</evidence>
<keyword evidence="3" id="KW-1185">Reference proteome</keyword>
<evidence type="ECO:0000313" key="2">
    <source>
        <dbReference type="EMBL" id="MEY8539007.1"/>
    </source>
</evidence>
<protein>
    <recommendedName>
        <fullName evidence="1">Fungal lipase-type domain-containing protein</fullName>
    </recommendedName>
</protein>
<sequence length="549" mass="60677">MSDLDNFNNIYANLAESAYKGRPNNFPPNVSKSKETPYDFSKDYINKKTGKIQTYGGTNLPNNGVVYLQPDKTLHIEKVTTDLRVPNPNGGFHTESYVTSTYQKGLLTDEKAGFNAYFVTDTPKLNKETKETYLAVRGSDSMSIENLNDWVANDGNFALTDAYIPQAGLAYLALISKIEDIKKQAPNAKLNVTGHSLGTMVSAQAVAKLYHDYPKDFNTIGKVVLFDGPDVTKSLKKMGLSDKEIKAVGEKVTYYVNPFDMVSMLNRTAPYEEQFGHVNVIVPVHFSTTFDKMSSHDFGEFQMDAYGNPLVASKNFHPEMLTAGHQLANLIEKSVSKIEAAGISGVSASVIFAALSGGVSALIALGLTAAAAKAIYDEFEKSYQDIVSEANKKAKAWNAKHIPDYQNRIRTASGSQKVELRVELLQCVAQDAMIRAEEFTNEVKTDLSDALEKIQKEIKEGIQAISDVVHYLETSEVFSLLTELELPSVWDKDIEAHTNQEARTFQTEIEEFSATLMKIVQNIEQVDSQGAAGFNTLMNQTRVNWGATK</sequence>
<dbReference type="Proteomes" id="UP001565242">
    <property type="component" value="Unassembled WGS sequence"/>
</dbReference>
<proteinExistence type="predicted"/>
<dbReference type="Pfam" id="PF01764">
    <property type="entry name" value="Lipase_3"/>
    <property type="match status" value="1"/>
</dbReference>
<dbReference type="EMBL" id="JBCLSQ010000043">
    <property type="protein sequence ID" value="MEY8539007.1"/>
    <property type="molecule type" value="Genomic_DNA"/>
</dbReference>
<gene>
    <name evidence="2" type="ORF">AALM99_11315</name>
</gene>
<dbReference type="SUPFAM" id="SSF53474">
    <property type="entry name" value="alpha/beta-Hydrolases"/>
    <property type="match status" value="1"/>
</dbReference>